<dbReference type="EMBL" id="LKMD01000106">
    <property type="protein sequence ID" value="PIA91896.1"/>
    <property type="molecule type" value="Genomic_DNA"/>
</dbReference>
<dbReference type="SUPFAM" id="SSF54373">
    <property type="entry name" value="FAD-linked reductases, C-terminal domain"/>
    <property type="match status" value="1"/>
</dbReference>
<name>A0A2G5HH25_CERBT</name>
<comment type="similarity">
    <text evidence="1">Belongs to the GMC oxidoreductase family.</text>
</comment>
<organism evidence="6 8">
    <name type="scientific">Cercospora beticola</name>
    <name type="common">Sugarbeet leaf spot fungus</name>
    <dbReference type="NCBI Taxonomy" id="122368"/>
    <lineage>
        <taxon>Eukaryota</taxon>
        <taxon>Fungi</taxon>
        <taxon>Dikarya</taxon>
        <taxon>Ascomycota</taxon>
        <taxon>Pezizomycotina</taxon>
        <taxon>Dothideomycetes</taxon>
        <taxon>Dothideomycetidae</taxon>
        <taxon>Mycosphaerellales</taxon>
        <taxon>Mycosphaerellaceae</taxon>
        <taxon>Cercospora</taxon>
    </lineage>
</organism>
<dbReference type="Proteomes" id="UP000230605">
    <property type="component" value="Chromosome 7"/>
</dbReference>
<dbReference type="PANTHER" id="PTHR11552">
    <property type="entry name" value="GLUCOSE-METHANOL-CHOLINE GMC OXIDOREDUCTASE"/>
    <property type="match status" value="1"/>
</dbReference>
<evidence type="ECO:0000259" key="5">
    <source>
        <dbReference type="Pfam" id="PF05199"/>
    </source>
</evidence>
<proteinExistence type="inferred from homology"/>
<reference evidence="7 9" key="2">
    <citation type="submission" date="2023-09" db="EMBL/GenBank/DDBJ databases">
        <title>Complete-Gapless Cercospora beticola genome.</title>
        <authorList>
            <person name="Wyatt N.A."/>
            <person name="Spanner R.E."/>
            <person name="Bolton M.D."/>
        </authorList>
    </citation>
    <scope>NUCLEOTIDE SEQUENCE [LARGE SCALE GENOMIC DNA]</scope>
    <source>
        <strain evidence="7">Cb09-40</strain>
    </source>
</reference>
<dbReference type="Proteomes" id="UP001302367">
    <property type="component" value="Chromosome 7"/>
</dbReference>
<dbReference type="InterPro" id="IPR036188">
    <property type="entry name" value="FAD/NAD-bd_sf"/>
</dbReference>
<dbReference type="GO" id="GO:0050660">
    <property type="term" value="F:flavin adenine dinucleotide binding"/>
    <property type="evidence" value="ECO:0007669"/>
    <property type="project" value="InterPro"/>
</dbReference>
<evidence type="ECO:0000256" key="1">
    <source>
        <dbReference type="ARBA" id="ARBA00010790"/>
    </source>
</evidence>
<evidence type="ECO:0000256" key="2">
    <source>
        <dbReference type="SAM" id="MobiDB-lite"/>
    </source>
</evidence>
<dbReference type="InterPro" id="IPR012132">
    <property type="entry name" value="GMC_OxRdtase"/>
</dbReference>
<dbReference type="Pfam" id="PF00732">
    <property type="entry name" value="GMC_oxred_N"/>
    <property type="match status" value="1"/>
</dbReference>
<dbReference type="Pfam" id="PF05199">
    <property type="entry name" value="GMC_oxred_C"/>
    <property type="match status" value="1"/>
</dbReference>
<protein>
    <submittedName>
        <fullName evidence="6">Oxygen-dependent choline dehydrogenase</fullName>
    </submittedName>
</protein>
<evidence type="ECO:0000313" key="8">
    <source>
        <dbReference type="Proteomes" id="UP000230605"/>
    </source>
</evidence>
<keyword evidence="9" id="KW-1185">Reference proteome</keyword>
<evidence type="ECO:0000256" key="3">
    <source>
        <dbReference type="SAM" id="SignalP"/>
    </source>
</evidence>
<evidence type="ECO:0000313" key="6">
    <source>
        <dbReference type="EMBL" id="PIA91896.1"/>
    </source>
</evidence>
<dbReference type="EMBL" id="CP134190">
    <property type="protein sequence ID" value="WPB06541.1"/>
    <property type="molecule type" value="Genomic_DNA"/>
</dbReference>
<dbReference type="AlphaFoldDB" id="A0A2G5HH25"/>
<dbReference type="Gene3D" id="3.30.560.10">
    <property type="entry name" value="Glucose Oxidase, domain 3"/>
    <property type="match status" value="1"/>
</dbReference>
<evidence type="ECO:0000259" key="4">
    <source>
        <dbReference type="Pfam" id="PF00732"/>
    </source>
</evidence>
<dbReference type="PANTHER" id="PTHR11552:SF213">
    <property type="entry name" value="DEHYDROGENASE, PUTATIVE-RELATED"/>
    <property type="match status" value="1"/>
</dbReference>
<accession>A0A2G5HH25</accession>
<sequence>MRFHRLLDFALLVTTLAVPAQQHRHDDTHKVEDHHHKHEGTKRKRQCCDNLNQPGIYDYIVVGSGPGGGPVASRLARAGFSVLLIEAGTDTSGYQDVQVPSFHPRASELPRQLWAYFVERYEDPVQQLRDTKQVYLVPDDPSYYGAPFTGAGHCPPDPFGITYVLPNGRYYTGQYPPPGAIRLGLLYARGSALGGSTQMSAMAMVTPHEEDWVGLGEVTGNISTFDPHMMREYFVKLENCKYFLNSVLGHGFNGWLDISLTPLTLVLRDLKLASLIAAAALAVGKAGGFLGELLTSISVFANILAADLNAPGLSRDYAADVWQVPNAVSPDRHSIRSGVIDLIRSTVQEGYPLYVQLDTMVTKVLMDTSGPIPRAYGVQYEYGPNLAYMSTLSTKQHGIPGYAYARYDVILSGGVFETPKLLKLSGIGPAEELSYWGIPVIANLPGVGANMQDRYELGSVGLATTPFAAFKDCRYSVEPDPCLDEYRAGTNPVDQGPYVSNGLAVGTTLSTSVNDGPTPDIFIVAVPAYFAGYYPGYATCATLDALHWTFVILKMKSRNNAGYVRLRSLDPLDQAEIQFNNFAIGGDLDAQAVAEGIQRARDIYDSVIPLDGTLTEVVPGLQYQGAALIQYIRDNAWGHHACCTARLGAYGDPFAVVDFDFRVMGVSGLRIVDGSVWAKSIGYYPTVPLYMLSERAADVILGQQSVPLGLNDLNNFEAGGPVGTFAAALVGTVGGLAGMGGDSGQGTGLLNGLKGILGKRWNAFSPAASKQ</sequence>
<feature type="chain" id="PRO_5013814805" evidence="3">
    <location>
        <begin position="23"/>
        <end position="771"/>
    </location>
</feature>
<keyword evidence="3" id="KW-0732">Signal</keyword>
<gene>
    <name evidence="6" type="ORF">CB0940_09170</name>
    <name evidence="7" type="ORF">RHO25_011198</name>
</gene>
<feature type="region of interest" description="Disordered" evidence="2">
    <location>
        <begin position="22"/>
        <end position="45"/>
    </location>
</feature>
<evidence type="ECO:0000313" key="7">
    <source>
        <dbReference type="EMBL" id="WPB06541.1"/>
    </source>
</evidence>
<dbReference type="InterPro" id="IPR007867">
    <property type="entry name" value="GMC_OxRtase_C"/>
</dbReference>
<dbReference type="GO" id="GO:0016614">
    <property type="term" value="F:oxidoreductase activity, acting on CH-OH group of donors"/>
    <property type="evidence" value="ECO:0007669"/>
    <property type="project" value="InterPro"/>
</dbReference>
<feature type="domain" description="Glucose-methanol-choline oxidoreductase N-terminal" evidence="4">
    <location>
        <begin position="354"/>
        <end position="455"/>
    </location>
</feature>
<feature type="compositionally biased region" description="Basic residues" evidence="2">
    <location>
        <begin position="35"/>
        <end position="45"/>
    </location>
</feature>
<dbReference type="InterPro" id="IPR000172">
    <property type="entry name" value="GMC_OxRdtase_N"/>
</dbReference>
<feature type="domain" description="Glucose-methanol-choline oxidoreductase C-terminal" evidence="5">
    <location>
        <begin position="560"/>
        <end position="692"/>
    </location>
</feature>
<dbReference type="Gene3D" id="3.50.50.60">
    <property type="entry name" value="FAD/NAD(P)-binding domain"/>
    <property type="match status" value="2"/>
</dbReference>
<evidence type="ECO:0000313" key="9">
    <source>
        <dbReference type="Proteomes" id="UP001302367"/>
    </source>
</evidence>
<reference evidence="6 8" key="1">
    <citation type="submission" date="2015-10" db="EMBL/GenBank/DDBJ databases">
        <title>The cercosporin biosynthetic gene cluster was horizontally transferred to several fungal lineages and shown to be expanded in Cercospora beticola based on microsynteny with recipient genomes.</title>
        <authorList>
            <person name="De Jonge R."/>
            <person name="Ebert M.K."/>
            <person name="Suttle J.C."/>
            <person name="Jurick Ii W.M."/>
            <person name="Secor G.A."/>
            <person name="Thomma B.P."/>
            <person name="Van De Peer Y."/>
            <person name="Bolton M.D."/>
        </authorList>
    </citation>
    <scope>NUCLEOTIDE SEQUENCE [LARGE SCALE GENOMIC DNA]</scope>
    <source>
        <strain evidence="6 8">09-40</strain>
    </source>
</reference>
<dbReference type="OrthoDB" id="269227at2759"/>
<dbReference type="SUPFAM" id="SSF51905">
    <property type="entry name" value="FAD/NAD(P)-binding domain"/>
    <property type="match status" value="1"/>
</dbReference>
<feature type="compositionally biased region" description="Basic and acidic residues" evidence="2">
    <location>
        <begin position="23"/>
        <end position="34"/>
    </location>
</feature>
<feature type="signal peptide" evidence="3">
    <location>
        <begin position="1"/>
        <end position="22"/>
    </location>
</feature>
<dbReference type="Pfam" id="PF13450">
    <property type="entry name" value="NAD_binding_8"/>
    <property type="match status" value="1"/>
</dbReference>